<evidence type="ECO:0000259" key="1">
    <source>
        <dbReference type="Pfam" id="PF13280"/>
    </source>
</evidence>
<dbReference type="InterPro" id="IPR057727">
    <property type="entry name" value="WCX_dom"/>
</dbReference>
<comment type="caution">
    <text evidence="3">The sequence shown here is derived from an EMBL/GenBank/DDBJ whole genome shotgun (WGS) entry which is preliminary data.</text>
</comment>
<dbReference type="PANTHER" id="PTHR34580">
    <property type="match status" value="1"/>
</dbReference>
<evidence type="ECO:0000313" key="3">
    <source>
        <dbReference type="EMBL" id="MBO8484370.1"/>
    </source>
</evidence>
<reference evidence="3" key="2">
    <citation type="journal article" date="2021" name="PeerJ">
        <title>Extensive microbial diversity within the chicken gut microbiome revealed by metagenomics and culture.</title>
        <authorList>
            <person name="Gilroy R."/>
            <person name="Ravi A."/>
            <person name="Getino M."/>
            <person name="Pursley I."/>
            <person name="Horton D.L."/>
            <person name="Alikhan N.F."/>
            <person name="Baker D."/>
            <person name="Gharbi K."/>
            <person name="Hall N."/>
            <person name="Watson M."/>
            <person name="Adriaenssens E.M."/>
            <person name="Foster-Nyarko E."/>
            <person name="Jarju S."/>
            <person name="Secka A."/>
            <person name="Antonio M."/>
            <person name="Oren A."/>
            <person name="Chaudhuri R.R."/>
            <person name="La Ragione R."/>
            <person name="Hildebrand F."/>
            <person name="Pallen M.J."/>
        </authorList>
    </citation>
    <scope>NUCLEOTIDE SEQUENCE</scope>
    <source>
        <strain evidence="3">G3-8215</strain>
    </source>
</reference>
<gene>
    <name evidence="3" type="ORF">IAB75_09725</name>
</gene>
<protein>
    <submittedName>
        <fullName evidence="3">WYL domain-containing protein</fullName>
    </submittedName>
</protein>
<dbReference type="EMBL" id="JADILV010000071">
    <property type="protein sequence ID" value="MBO8484370.1"/>
    <property type="molecule type" value="Genomic_DNA"/>
</dbReference>
<sequence length="311" mass="35777">MSKLGYIQRYIQIIRIVGSHPYITLSELVRKVENALLQYDDAGSIGVSERTIKRDISDIRSGLGVSIDYSRSRNGYYIPEDEDRISDIAVVLDQLDLVTSLRARQELSSIIYTEKRKSRGTEYLNPLIGAIKRHSVVEFTYVKFDGSEPKRRRVMPYALKEGQGRWYLLAIEITLGEVITAPGEIKSWGLDRIRDLKFTDNHFIPDPDIDVEADFKDSFGVFSNRDVPVEEVILSFSPKEGRYCKAYPIHESQEVLIDNGKEVRIRLRLRITFAFIREILSRIDDVVVIAPARLRDEIKAVCSEALRRMDF</sequence>
<name>A0A940DTJ7_9BACT</name>
<dbReference type="Proteomes" id="UP000725002">
    <property type="component" value="Unassembled WGS sequence"/>
</dbReference>
<dbReference type="InterPro" id="IPR051534">
    <property type="entry name" value="CBASS_pafABC_assoc_protein"/>
</dbReference>
<dbReference type="PANTHER" id="PTHR34580:SF9">
    <property type="entry name" value="SLL5097 PROTEIN"/>
    <property type="match status" value="1"/>
</dbReference>
<dbReference type="Pfam" id="PF25583">
    <property type="entry name" value="WCX"/>
    <property type="match status" value="1"/>
</dbReference>
<evidence type="ECO:0000313" key="4">
    <source>
        <dbReference type="Proteomes" id="UP000725002"/>
    </source>
</evidence>
<evidence type="ECO:0000259" key="2">
    <source>
        <dbReference type="Pfam" id="PF25583"/>
    </source>
</evidence>
<dbReference type="InterPro" id="IPR026881">
    <property type="entry name" value="WYL_dom"/>
</dbReference>
<dbReference type="Pfam" id="PF13280">
    <property type="entry name" value="WYL"/>
    <property type="match status" value="1"/>
</dbReference>
<proteinExistence type="predicted"/>
<dbReference type="AlphaFoldDB" id="A0A940DTJ7"/>
<accession>A0A940DTJ7</accession>
<reference evidence="3" key="1">
    <citation type="submission" date="2020-10" db="EMBL/GenBank/DDBJ databases">
        <authorList>
            <person name="Gilroy R."/>
        </authorList>
    </citation>
    <scope>NUCLEOTIDE SEQUENCE</scope>
    <source>
        <strain evidence="3">G3-8215</strain>
    </source>
</reference>
<feature type="domain" description="WYL" evidence="1">
    <location>
        <begin position="122"/>
        <end position="197"/>
    </location>
</feature>
<dbReference type="PROSITE" id="PS52050">
    <property type="entry name" value="WYL"/>
    <property type="match status" value="1"/>
</dbReference>
<organism evidence="3 4">
    <name type="scientific">Candidatus Cryptobacteroides avicola</name>
    <dbReference type="NCBI Taxonomy" id="2840757"/>
    <lineage>
        <taxon>Bacteria</taxon>
        <taxon>Pseudomonadati</taxon>
        <taxon>Bacteroidota</taxon>
        <taxon>Bacteroidia</taxon>
        <taxon>Bacteroidales</taxon>
        <taxon>Candidatus Cryptobacteroides</taxon>
    </lineage>
</organism>
<feature type="domain" description="WCX" evidence="2">
    <location>
        <begin position="229"/>
        <end position="305"/>
    </location>
</feature>